<keyword evidence="6" id="KW-0862">Zinc</keyword>
<sequence length="172" mass="18963">MRTLCDACESAAAIVFCAADEAALCHACDEKVHKCNKLASRHVRVGLANPSDVPRCDICENAPAFFYCEVDGSSLCLQCDVTVHVGGKRTHGRYLLFRQQVEFPKDAAEPSTSHAIIMNQDENKKGQNQQNHVTPSEAKSDGHARMENKMIDLNMKPTAVRVHEQAPNDQVD</sequence>
<dbReference type="Gramene" id="Manes.15G067100.1.v8.1">
    <property type="protein sequence ID" value="Manes.15G067100.1.v8.1.CDS"/>
    <property type="gene ID" value="Manes.15G067100.v8.1"/>
</dbReference>
<dbReference type="SMR" id="A0A2C9UDG7"/>
<dbReference type="OMA" id="GHARMEN"/>
<gene>
    <name evidence="13" type="ORF">MANES_15G067100v8</name>
</gene>
<keyword evidence="7" id="KW-0805">Transcription regulation</keyword>
<dbReference type="SMART" id="SM00336">
    <property type="entry name" value="BBOX"/>
    <property type="match status" value="2"/>
</dbReference>
<keyword evidence="3" id="KW-0479">Metal-binding</keyword>
<dbReference type="GO" id="GO:0005634">
    <property type="term" value="C:nucleus"/>
    <property type="evidence" value="ECO:0000318"/>
    <property type="project" value="GO_Central"/>
</dbReference>
<feature type="domain" description="B box-type" evidence="12">
    <location>
        <begin position="51"/>
        <end position="96"/>
    </location>
</feature>
<evidence type="ECO:0000313" key="13">
    <source>
        <dbReference type="EMBL" id="OAY28443.1"/>
    </source>
</evidence>
<evidence type="ECO:0000256" key="1">
    <source>
        <dbReference type="ARBA" id="ARBA00004123"/>
    </source>
</evidence>
<evidence type="ECO:0000313" key="14">
    <source>
        <dbReference type="Proteomes" id="UP000091857"/>
    </source>
</evidence>
<dbReference type="CDD" id="cd19821">
    <property type="entry name" value="Bbox1_BBX-like"/>
    <property type="match status" value="2"/>
</dbReference>
<protein>
    <recommendedName>
        <fullName evidence="12">B box-type domain-containing protein</fullName>
    </recommendedName>
</protein>
<dbReference type="FunFam" id="3.30.160.60:FF:000610">
    <property type="entry name" value="B-box zinc finger protein 19"/>
    <property type="match status" value="1"/>
</dbReference>
<dbReference type="OrthoDB" id="153872at2759"/>
<reference evidence="14" key="1">
    <citation type="journal article" date="2016" name="Nat. Biotechnol.">
        <title>Sequencing wild and cultivated cassava and related species reveals extensive interspecific hybridization and genetic diversity.</title>
        <authorList>
            <person name="Bredeson J.V."/>
            <person name="Lyons J.B."/>
            <person name="Prochnik S.E."/>
            <person name="Wu G.A."/>
            <person name="Ha C.M."/>
            <person name="Edsinger-Gonzales E."/>
            <person name="Grimwood J."/>
            <person name="Schmutz J."/>
            <person name="Rabbi I.Y."/>
            <person name="Egesi C."/>
            <person name="Nauluvula P."/>
            <person name="Lebot V."/>
            <person name="Ndunguru J."/>
            <person name="Mkamilo G."/>
            <person name="Bart R.S."/>
            <person name="Setter T.L."/>
            <person name="Gleadow R.M."/>
            <person name="Kulakow P."/>
            <person name="Ferguson M.E."/>
            <person name="Rounsley S."/>
            <person name="Rokhsar D.S."/>
        </authorList>
    </citation>
    <scope>NUCLEOTIDE SEQUENCE [LARGE SCALE GENOMIC DNA]</scope>
    <source>
        <strain evidence="14">cv. AM560-2</strain>
    </source>
</reference>
<name>A0A2C9UDG7_MANES</name>
<dbReference type="GO" id="GO:0008270">
    <property type="term" value="F:zinc ion binding"/>
    <property type="evidence" value="ECO:0007669"/>
    <property type="project" value="UniProtKB-KW"/>
</dbReference>
<evidence type="ECO:0000259" key="12">
    <source>
        <dbReference type="PROSITE" id="PS50119"/>
    </source>
</evidence>
<comment type="caution">
    <text evidence="13">The sequence shown here is derived from an EMBL/GenBank/DDBJ whole genome shotgun (WGS) entry which is preliminary data.</text>
</comment>
<keyword evidence="14" id="KW-1185">Reference proteome</keyword>
<comment type="subcellular location">
    <subcellularLocation>
        <location evidence="1">Nucleus</location>
    </subcellularLocation>
</comment>
<keyword evidence="4" id="KW-0677">Repeat</keyword>
<evidence type="ECO:0000256" key="9">
    <source>
        <dbReference type="ARBA" id="ARBA00023242"/>
    </source>
</evidence>
<dbReference type="SUPFAM" id="SSF57845">
    <property type="entry name" value="B-box zinc-binding domain"/>
    <property type="match status" value="1"/>
</dbReference>
<proteinExistence type="predicted"/>
<dbReference type="AlphaFoldDB" id="A0A2C9UDG7"/>
<dbReference type="STRING" id="3983.A0A2C9UDG7"/>
<evidence type="ECO:0000256" key="3">
    <source>
        <dbReference type="ARBA" id="ARBA00022723"/>
    </source>
</evidence>
<evidence type="ECO:0000256" key="4">
    <source>
        <dbReference type="ARBA" id="ARBA00022737"/>
    </source>
</evidence>
<dbReference type="GO" id="GO:0006355">
    <property type="term" value="P:regulation of DNA-templated transcription"/>
    <property type="evidence" value="ECO:0000318"/>
    <property type="project" value="GO_Central"/>
</dbReference>
<dbReference type="Pfam" id="PF00643">
    <property type="entry name" value="zf-B_box"/>
    <property type="match status" value="2"/>
</dbReference>
<evidence type="ECO:0000256" key="2">
    <source>
        <dbReference type="ARBA" id="ARBA00022491"/>
    </source>
</evidence>
<dbReference type="PANTHER" id="PTHR31832">
    <property type="entry name" value="B-BOX ZINC FINGER PROTEIN 22"/>
    <property type="match status" value="1"/>
</dbReference>
<feature type="domain" description="B box-type" evidence="12">
    <location>
        <begin position="1"/>
        <end position="47"/>
    </location>
</feature>
<evidence type="ECO:0000256" key="10">
    <source>
        <dbReference type="PROSITE-ProRule" id="PRU00024"/>
    </source>
</evidence>
<dbReference type="InterPro" id="IPR051979">
    <property type="entry name" value="B-box_zinc_finger"/>
</dbReference>
<evidence type="ECO:0000256" key="7">
    <source>
        <dbReference type="ARBA" id="ARBA00023015"/>
    </source>
</evidence>
<evidence type="ECO:0000256" key="6">
    <source>
        <dbReference type="ARBA" id="ARBA00022833"/>
    </source>
</evidence>
<keyword evidence="8" id="KW-0804">Transcription</keyword>
<dbReference type="PROSITE" id="PS50119">
    <property type="entry name" value="ZF_BBOX"/>
    <property type="match status" value="2"/>
</dbReference>
<keyword evidence="2" id="KW-0678">Repressor</keyword>
<dbReference type="EMBL" id="CM004401">
    <property type="protein sequence ID" value="OAY28443.1"/>
    <property type="molecule type" value="Genomic_DNA"/>
</dbReference>
<keyword evidence="9" id="KW-0539">Nucleus</keyword>
<dbReference type="InterPro" id="IPR000315">
    <property type="entry name" value="Znf_B-box"/>
</dbReference>
<evidence type="ECO:0000256" key="8">
    <source>
        <dbReference type="ARBA" id="ARBA00023163"/>
    </source>
</evidence>
<dbReference type="Gene3D" id="3.30.160.60">
    <property type="entry name" value="Classic Zinc Finger"/>
    <property type="match status" value="1"/>
</dbReference>
<dbReference type="GO" id="GO:0009640">
    <property type="term" value="P:photomorphogenesis"/>
    <property type="evidence" value="ECO:0000318"/>
    <property type="project" value="GO_Central"/>
</dbReference>
<feature type="region of interest" description="Disordered" evidence="11">
    <location>
        <begin position="121"/>
        <end position="172"/>
    </location>
</feature>
<feature type="compositionally biased region" description="Basic and acidic residues" evidence="11">
    <location>
        <begin position="138"/>
        <end position="150"/>
    </location>
</feature>
<dbReference type="Proteomes" id="UP000091857">
    <property type="component" value="Chromosome 15"/>
</dbReference>
<dbReference type="InterPro" id="IPR049808">
    <property type="entry name" value="CONSTANS-like_Bbox1"/>
</dbReference>
<evidence type="ECO:0000256" key="5">
    <source>
        <dbReference type="ARBA" id="ARBA00022771"/>
    </source>
</evidence>
<dbReference type="GO" id="GO:0010100">
    <property type="term" value="P:negative regulation of photomorphogenesis"/>
    <property type="evidence" value="ECO:0007669"/>
    <property type="project" value="UniProtKB-ARBA"/>
</dbReference>
<organism evidence="13 14">
    <name type="scientific">Manihot esculenta</name>
    <name type="common">Cassava</name>
    <name type="synonym">Jatropha manihot</name>
    <dbReference type="NCBI Taxonomy" id="3983"/>
    <lineage>
        <taxon>Eukaryota</taxon>
        <taxon>Viridiplantae</taxon>
        <taxon>Streptophyta</taxon>
        <taxon>Embryophyta</taxon>
        <taxon>Tracheophyta</taxon>
        <taxon>Spermatophyta</taxon>
        <taxon>Magnoliopsida</taxon>
        <taxon>eudicotyledons</taxon>
        <taxon>Gunneridae</taxon>
        <taxon>Pentapetalae</taxon>
        <taxon>rosids</taxon>
        <taxon>fabids</taxon>
        <taxon>Malpighiales</taxon>
        <taxon>Euphorbiaceae</taxon>
        <taxon>Crotonoideae</taxon>
        <taxon>Manihoteae</taxon>
        <taxon>Manihot</taxon>
    </lineage>
</organism>
<keyword evidence="5 10" id="KW-0863">Zinc-finger</keyword>
<evidence type="ECO:0000256" key="11">
    <source>
        <dbReference type="SAM" id="MobiDB-lite"/>
    </source>
</evidence>
<dbReference type="PANTHER" id="PTHR31832:SF5">
    <property type="entry name" value="OS09G0527900 PROTEIN"/>
    <property type="match status" value="1"/>
</dbReference>
<accession>A0A2C9UDG7</accession>